<keyword evidence="2" id="KW-1133">Transmembrane helix</keyword>
<organism evidence="3 4">
    <name type="scientific">Emydomyces testavorans</name>
    <dbReference type="NCBI Taxonomy" id="2070801"/>
    <lineage>
        <taxon>Eukaryota</taxon>
        <taxon>Fungi</taxon>
        <taxon>Dikarya</taxon>
        <taxon>Ascomycota</taxon>
        <taxon>Pezizomycotina</taxon>
        <taxon>Eurotiomycetes</taxon>
        <taxon>Eurotiomycetidae</taxon>
        <taxon>Onygenales</taxon>
        <taxon>Nannizziopsiaceae</taxon>
        <taxon>Emydomyces</taxon>
    </lineage>
</organism>
<feature type="compositionally biased region" description="Polar residues" evidence="1">
    <location>
        <begin position="185"/>
        <end position="196"/>
    </location>
</feature>
<feature type="compositionally biased region" description="Basic and acidic residues" evidence="1">
    <location>
        <begin position="825"/>
        <end position="850"/>
    </location>
</feature>
<keyword evidence="2" id="KW-0812">Transmembrane</keyword>
<feature type="region of interest" description="Disordered" evidence="1">
    <location>
        <begin position="808"/>
        <end position="901"/>
    </location>
</feature>
<feature type="transmembrane region" description="Helical" evidence="2">
    <location>
        <begin position="739"/>
        <end position="757"/>
    </location>
</feature>
<feature type="compositionally biased region" description="Low complexity" evidence="1">
    <location>
        <begin position="504"/>
        <end position="520"/>
    </location>
</feature>
<accession>A0AAF0DPX6</accession>
<feature type="region of interest" description="Disordered" evidence="1">
    <location>
        <begin position="172"/>
        <end position="207"/>
    </location>
</feature>
<dbReference type="AlphaFoldDB" id="A0AAF0DPX6"/>
<protein>
    <submittedName>
        <fullName evidence="3">Uncharacterized protein</fullName>
    </submittedName>
</protein>
<feature type="compositionally biased region" description="Low complexity" evidence="1">
    <location>
        <begin position="135"/>
        <end position="144"/>
    </location>
</feature>
<feature type="compositionally biased region" description="Basic and acidic residues" evidence="1">
    <location>
        <begin position="882"/>
        <end position="892"/>
    </location>
</feature>
<evidence type="ECO:0000256" key="2">
    <source>
        <dbReference type="SAM" id="Phobius"/>
    </source>
</evidence>
<dbReference type="EMBL" id="CP120630">
    <property type="protein sequence ID" value="WEW60785.1"/>
    <property type="molecule type" value="Genomic_DNA"/>
</dbReference>
<keyword evidence="2" id="KW-0472">Membrane</keyword>
<name>A0AAF0DPX6_9EURO</name>
<feature type="region of interest" description="Disordered" evidence="1">
    <location>
        <begin position="123"/>
        <end position="145"/>
    </location>
</feature>
<proteinExistence type="predicted"/>
<evidence type="ECO:0000256" key="1">
    <source>
        <dbReference type="SAM" id="MobiDB-lite"/>
    </source>
</evidence>
<feature type="region of interest" description="Disordered" evidence="1">
    <location>
        <begin position="489"/>
        <end position="520"/>
    </location>
</feature>
<gene>
    <name evidence="3" type="ORF">PRK78_006273</name>
</gene>
<sequence length="920" mass="102510">MVSEHQDEPQLEAVKLSSTWNGDVNSNILLELKVKVKTGPSATLPILYLGDDIEARIKNHCIYHADDEEGEIFGASENWASPNYQSGERPEQLPEDIQQNVCAGYQGAPKQLYTSGMRLLSPSPTKERLFPPSPSTSSGHSSLSHKLDYDMTKKVADLRRCTRLLEEGKVHKIHELPSDSEQESNYENAPGQSIGNTPGVGDPSNKNMGLRDREKWMDTLHQREKSGTTIIHWMSKDQIRAADDQSSFDPGRTLPVSLSPRTPDFSVLKRNTRSRIPKRNENLDTIHRQVDMSSNFMRNAEIPGSVSRKPNDDQGFHSTQNLRTFRYVGSKLPTLAKKSGFSPVKAMETPTAISQEHKSSSEPGKAFVNRIQPAPISPTRQAGLLSSTASANKWDPIVYHGKRKVSIDQPGGGIDPRSRAKDLLVSTDVDPEADVFCDRGGRSSFVASWLHGRSREGGNNTMEEDHIEHALSESKTPWENQFDGPYEWQLENTDNRKGSKSPVLSDPISLPSPTPSSKLSMPWNSAEALVEKNVGSCSLLDLENVECYPVLPVKPEIENVGGLLSMRFLDDAARQIVVYEATIELHFNATIFENLQDVKDEPLETGDEQAFAVKWQVEYKPQRRQCVPKLSLIPISHQHDKANAQNLLTVGTVKLDVKTSWEGEECIDVYRNCEEDGTVHDEKEPKILPHQTASDSWLIVQFQRLRKYLESCIQKIRSSVPFLASENVWKHLKMVLQHYGFLVFAVLMFGGVLIHLINDGSYGISVHSGGRSRTNNCLPNKPGCQIPLGHHALIEARRTLIPGENAIQHAGYQGHNPGAEGNASRMEDKPLKDDILPQPTKEVRKQEAYRDNMPPRTAPPNVAGTGRPTPSTTLPATGEDESLPREQPETESRSVTMVSKDGSVRDRIDRFLGWKGPLVH</sequence>
<keyword evidence="4" id="KW-1185">Reference proteome</keyword>
<dbReference type="Proteomes" id="UP001219355">
    <property type="component" value="Chromosome 4"/>
</dbReference>
<evidence type="ECO:0000313" key="3">
    <source>
        <dbReference type="EMBL" id="WEW60785.1"/>
    </source>
</evidence>
<reference evidence="3" key="1">
    <citation type="submission" date="2023-03" db="EMBL/GenBank/DDBJ databases">
        <title>Emydomyces testavorans Genome Sequence.</title>
        <authorList>
            <person name="Hoyer L."/>
        </authorList>
    </citation>
    <scope>NUCLEOTIDE SEQUENCE</scope>
    <source>
        <strain evidence="3">16-2883</strain>
    </source>
</reference>
<evidence type="ECO:0000313" key="4">
    <source>
        <dbReference type="Proteomes" id="UP001219355"/>
    </source>
</evidence>